<keyword evidence="3 7" id="KW-0597">Phosphoprotein</keyword>
<dbReference type="SUPFAM" id="SSF52172">
    <property type="entry name" value="CheY-like"/>
    <property type="match status" value="1"/>
</dbReference>
<dbReference type="InterPro" id="IPR004358">
    <property type="entry name" value="Sig_transdc_His_kin-like_C"/>
</dbReference>
<evidence type="ECO:0000256" key="3">
    <source>
        <dbReference type="ARBA" id="ARBA00022553"/>
    </source>
</evidence>
<dbReference type="InterPro" id="IPR003661">
    <property type="entry name" value="HisK_dim/P_dom"/>
</dbReference>
<dbReference type="SMART" id="SM00388">
    <property type="entry name" value="HisKA"/>
    <property type="match status" value="1"/>
</dbReference>
<evidence type="ECO:0000259" key="8">
    <source>
        <dbReference type="PROSITE" id="PS50109"/>
    </source>
</evidence>
<evidence type="ECO:0000256" key="7">
    <source>
        <dbReference type="PROSITE-ProRule" id="PRU00169"/>
    </source>
</evidence>
<dbReference type="Pfam" id="PF00072">
    <property type="entry name" value="Response_reg"/>
    <property type="match status" value="1"/>
</dbReference>
<keyword evidence="5" id="KW-0418">Kinase</keyword>
<feature type="modified residue" description="4-aspartylphosphate" evidence="7">
    <location>
        <position position="86"/>
    </location>
</feature>
<gene>
    <name evidence="10" type="ORF">COB67_06655</name>
</gene>
<dbReference type="InterPro" id="IPR001789">
    <property type="entry name" value="Sig_transdc_resp-reg_receiver"/>
</dbReference>
<dbReference type="PROSITE" id="PS50109">
    <property type="entry name" value="HIS_KIN"/>
    <property type="match status" value="1"/>
</dbReference>
<dbReference type="PRINTS" id="PR00344">
    <property type="entry name" value="BCTRLSENSOR"/>
</dbReference>
<dbReference type="GO" id="GO:0000155">
    <property type="term" value="F:phosphorelay sensor kinase activity"/>
    <property type="evidence" value="ECO:0007669"/>
    <property type="project" value="InterPro"/>
</dbReference>
<dbReference type="Gene3D" id="1.10.287.130">
    <property type="match status" value="1"/>
</dbReference>
<evidence type="ECO:0000313" key="11">
    <source>
        <dbReference type="Proteomes" id="UP000218113"/>
    </source>
</evidence>
<dbReference type="InterPro" id="IPR005467">
    <property type="entry name" value="His_kinase_dom"/>
</dbReference>
<dbReference type="CDD" id="cd00082">
    <property type="entry name" value="HisKA"/>
    <property type="match status" value="1"/>
</dbReference>
<evidence type="ECO:0000256" key="2">
    <source>
        <dbReference type="ARBA" id="ARBA00012438"/>
    </source>
</evidence>
<organism evidence="10 11">
    <name type="scientific">SAR324 cluster bacterium</name>
    <dbReference type="NCBI Taxonomy" id="2024889"/>
    <lineage>
        <taxon>Bacteria</taxon>
        <taxon>Deltaproteobacteria</taxon>
        <taxon>SAR324 cluster</taxon>
    </lineage>
</organism>
<dbReference type="PROSITE" id="PS50110">
    <property type="entry name" value="RESPONSE_REGULATORY"/>
    <property type="match status" value="1"/>
</dbReference>
<proteinExistence type="predicted"/>
<feature type="domain" description="Histidine kinase" evidence="8">
    <location>
        <begin position="176"/>
        <end position="391"/>
    </location>
</feature>
<dbReference type="Gene3D" id="3.40.50.2300">
    <property type="match status" value="1"/>
</dbReference>
<dbReference type="Pfam" id="PF02518">
    <property type="entry name" value="HATPase_c"/>
    <property type="match status" value="1"/>
</dbReference>
<evidence type="ECO:0000313" key="10">
    <source>
        <dbReference type="EMBL" id="PCI28325.1"/>
    </source>
</evidence>
<evidence type="ECO:0000259" key="9">
    <source>
        <dbReference type="PROSITE" id="PS50110"/>
    </source>
</evidence>
<keyword evidence="4" id="KW-0808">Transferase</keyword>
<dbReference type="Gene3D" id="3.30.565.10">
    <property type="entry name" value="Histidine kinase-like ATPase, C-terminal domain"/>
    <property type="match status" value="1"/>
</dbReference>
<dbReference type="Proteomes" id="UP000218113">
    <property type="component" value="Unassembled WGS sequence"/>
</dbReference>
<name>A0A2A4T5B5_9DELT</name>
<dbReference type="InterPro" id="IPR050736">
    <property type="entry name" value="Sensor_HK_Regulatory"/>
</dbReference>
<dbReference type="PANTHER" id="PTHR43711:SF31">
    <property type="entry name" value="HISTIDINE KINASE"/>
    <property type="match status" value="1"/>
</dbReference>
<dbReference type="SMART" id="SM00387">
    <property type="entry name" value="HATPase_c"/>
    <property type="match status" value="1"/>
</dbReference>
<dbReference type="Pfam" id="PF00512">
    <property type="entry name" value="HisKA"/>
    <property type="match status" value="1"/>
</dbReference>
<sequence length="392" mass="45085">MNTPRVLVIDDEAAILRVYRRILSCSRVRQQQRDDLGALAQELFKTSPLNSSVNYRLITAQQGMEAVKIVQEGKEQNDPIAVAFVDIRMPPGIDGLETARLLVEIDPKIEIVFVTAFSDQSRKKIKETLKRQHFFYIQKPFDKLEVRQMTDSLLFRWQLARDREELDQDKEVFISNMTHEIRHPIQVILGACDTLLNYEMEDTRRNQFIRDIETETKRLYTLTKNLNILKQNQKITQKFHLEGIHLFPLIDHAHRLLRKDAEKKGLLLELKKTTERDFILGNSDALIQVLINLIVNAINYTTAGSILTSVSEEEQQLIVQIQDTGVGVLPEEQTSIFKKFYRVKEQAVKVRGHGLGLSICQEIILAHGSMIQLQSRIGEGSCFSFALPYSIN</sequence>
<feature type="domain" description="Response regulatory" evidence="9">
    <location>
        <begin position="5"/>
        <end position="154"/>
    </location>
</feature>
<dbReference type="AlphaFoldDB" id="A0A2A4T5B5"/>
<accession>A0A2A4T5B5</accession>
<dbReference type="InterPro" id="IPR003594">
    <property type="entry name" value="HATPase_dom"/>
</dbReference>
<dbReference type="SMART" id="SM00448">
    <property type="entry name" value="REC"/>
    <property type="match status" value="1"/>
</dbReference>
<dbReference type="PANTHER" id="PTHR43711">
    <property type="entry name" value="TWO-COMPONENT HISTIDINE KINASE"/>
    <property type="match status" value="1"/>
</dbReference>
<evidence type="ECO:0000256" key="5">
    <source>
        <dbReference type="ARBA" id="ARBA00022777"/>
    </source>
</evidence>
<evidence type="ECO:0000256" key="4">
    <source>
        <dbReference type="ARBA" id="ARBA00022679"/>
    </source>
</evidence>
<evidence type="ECO:0000256" key="6">
    <source>
        <dbReference type="ARBA" id="ARBA00023012"/>
    </source>
</evidence>
<dbReference type="SUPFAM" id="SSF55874">
    <property type="entry name" value="ATPase domain of HSP90 chaperone/DNA topoisomerase II/histidine kinase"/>
    <property type="match status" value="1"/>
</dbReference>
<dbReference type="EC" id="2.7.13.3" evidence="2"/>
<keyword evidence="6" id="KW-0902">Two-component regulatory system</keyword>
<dbReference type="InterPro" id="IPR011006">
    <property type="entry name" value="CheY-like_superfamily"/>
</dbReference>
<comment type="caution">
    <text evidence="10">The sequence shown here is derived from an EMBL/GenBank/DDBJ whole genome shotgun (WGS) entry which is preliminary data.</text>
</comment>
<reference evidence="11" key="1">
    <citation type="submission" date="2017-08" db="EMBL/GenBank/DDBJ databases">
        <title>A dynamic microbial community with high functional redundancy inhabits the cold, oxic subseafloor aquifer.</title>
        <authorList>
            <person name="Tully B.J."/>
            <person name="Wheat C.G."/>
            <person name="Glazer B.T."/>
            <person name="Huber J.A."/>
        </authorList>
    </citation>
    <scope>NUCLEOTIDE SEQUENCE [LARGE SCALE GENOMIC DNA]</scope>
</reference>
<dbReference type="InterPro" id="IPR036890">
    <property type="entry name" value="HATPase_C_sf"/>
</dbReference>
<comment type="catalytic activity">
    <reaction evidence="1">
        <text>ATP + protein L-histidine = ADP + protein N-phospho-L-histidine.</text>
        <dbReference type="EC" id="2.7.13.3"/>
    </reaction>
</comment>
<dbReference type="EMBL" id="NVSR01000036">
    <property type="protein sequence ID" value="PCI28325.1"/>
    <property type="molecule type" value="Genomic_DNA"/>
</dbReference>
<evidence type="ECO:0000256" key="1">
    <source>
        <dbReference type="ARBA" id="ARBA00000085"/>
    </source>
</evidence>
<protein>
    <recommendedName>
        <fullName evidence="2">histidine kinase</fullName>
        <ecNumber evidence="2">2.7.13.3</ecNumber>
    </recommendedName>
</protein>